<evidence type="ECO:0000313" key="3">
    <source>
        <dbReference type="EMBL" id="CAF9923141.1"/>
    </source>
</evidence>
<proteinExistence type="predicted"/>
<gene>
    <name evidence="3" type="ORF">HETSPECPRED_005251</name>
</gene>
<dbReference type="AlphaFoldDB" id="A0A8H3FBW7"/>
<comment type="caution">
    <text evidence="3">The sequence shown here is derived from an EMBL/GenBank/DDBJ whole genome shotgun (WGS) entry which is preliminary data.</text>
</comment>
<dbReference type="Gene3D" id="2.70.50.70">
    <property type="match status" value="1"/>
</dbReference>
<reference evidence="3" key="1">
    <citation type="submission" date="2021-03" db="EMBL/GenBank/DDBJ databases">
        <authorList>
            <person name="Tagirdzhanova G."/>
        </authorList>
    </citation>
    <scope>NUCLEOTIDE SEQUENCE</scope>
</reference>
<dbReference type="EMBL" id="CAJPDS010000032">
    <property type="protein sequence ID" value="CAF9923141.1"/>
    <property type="molecule type" value="Genomic_DNA"/>
</dbReference>
<evidence type="ECO:0008006" key="5">
    <source>
        <dbReference type="Google" id="ProtNLM"/>
    </source>
</evidence>
<organism evidence="3 4">
    <name type="scientific">Heterodermia speciosa</name>
    <dbReference type="NCBI Taxonomy" id="116794"/>
    <lineage>
        <taxon>Eukaryota</taxon>
        <taxon>Fungi</taxon>
        <taxon>Dikarya</taxon>
        <taxon>Ascomycota</taxon>
        <taxon>Pezizomycotina</taxon>
        <taxon>Lecanoromycetes</taxon>
        <taxon>OSLEUM clade</taxon>
        <taxon>Lecanoromycetidae</taxon>
        <taxon>Caliciales</taxon>
        <taxon>Physciaceae</taxon>
        <taxon>Heterodermia</taxon>
    </lineage>
</organism>
<dbReference type="Proteomes" id="UP000664521">
    <property type="component" value="Unassembled WGS sequence"/>
</dbReference>
<feature type="region of interest" description="Disordered" evidence="1">
    <location>
        <begin position="223"/>
        <end position="254"/>
    </location>
</feature>
<dbReference type="PANTHER" id="PTHR36182:SF2">
    <property type="entry name" value="LYTIC POLYSACCHARIDE MONOOXYGENASE"/>
    <property type="match status" value="1"/>
</dbReference>
<evidence type="ECO:0000256" key="1">
    <source>
        <dbReference type="SAM" id="MobiDB-lite"/>
    </source>
</evidence>
<dbReference type="PANTHER" id="PTHR36182">
    <property type="entry name" value="PROTEIN, PUTATIVE (AFU_ORTHOLOGUE AFUA_6G10930)-RELATED"/>
    <property type="match status" value="1"/>
</dbReference>
<protein>
    <recommendedName>
        <fullName evidence="5">Lytic polysaccharide monooxygenase</fullName>
    </recommendedName>
</protein>
<keyword evidence="2" id="KW-0732">Signal</keyword>
<dbReference type="OrthoDB" id="2342176at2759"/>
<feature type="chain" id="PRO_5034365286" description="Lytic polysaccharide monooxygenase" evidence="2">
    <location>
        <begin position="22"/>
        <end position="382"/>
    </location>
</feature>
<sequence>MLYTKAFVVAAATYLATGVQAHMKLATPAPYGPDSLNNSPLDASGSDFPCKQRAGVYAAAKSTATMPIGAKQTLSFIGGATHGGGSCQISLTKDLEPTKDSVFQVIHSIEGGCPTSSAGNIGGDPNAADPTTFDYQIPQGIAPGKYTLAWTWFNKVGNREMYMNCAPIVVSGGGSKRSVDDDEYEPSYNETADFELAARDATFPSMFVANIPATDCTTLESADLAFPDPGPSVQKAGTGQLSPPTGPKCGANKAVAGGSAAGSASAASPSTAPTGAAGEAQAASPSAAVPGTATILASAAAASPSAAAATPAAGASTGSTASAGSTPCSSAGALVCSADGTKFGICTGTSAIMQAVAPGTKCTNGAIDRARRSAKFAREFSG</sequence>
<feature type="region of interest" description="Disordered" evidence="1">
    <location>
        <begin position="260"/>
        <end position="279"/>
    </location>
</feature>
<evidence type="ECO:0000256" key="2">
    <source>
        <dbReference type="SAM" id="SignalP"/>
    </source>
</evidence>
<keyword evidence="4" id="KW-1185">Reference proteome</keyword>
<name>A0A8H3FBW7_9LECA</name>
<accession>A0A8H3FBW7</accession>
<feature type="signal peptide" evidence="2">
    <location>
        <begin position="1"/>
        <end position="21"/>
    </location>
</feature>
<evidence type="ECO:0000313" key="4">
    <source>
        <dbReference type="Proteomes" id="UP000664521"/>
    </source>
</evidence>